<gene>
    <name evidence="5" type="ORF">PSP31121_05236</name>
</gene>
<dbReference type="GO" id="GO:0006310">
    <property type="term" value="P:DNA recombination"/>
    <property type="evidence" value="ECO:0007669"/>
    <property type="project" value="UniProtKB-KW"/>
</dbReference>
<dbReference type="InterPro" id="IPR052183">
    <property type="entry name" value="IS_Transposase"/>
</dbReference>
<name>A0A5E5BJ97_9BURK</name>
<dbReference type="Proteomes" id="UP000335538">
    <property type="component" value="Unassembled WGS sequence"/>
</dbReference>
<dbReference type="AlphaFoldDB" id="A0A5E5BJ97"/>
<protein>
    <submittedName>
        <fullName evidence="5">Transposase</fullName>
    </submittedName>
</protein>
<accession>A0A5E5BJ97</accession>
<dbReference type="PANTHER" id="PTHR35528">
    <property type="entry name" value="BLL1675 PROTEIN"/>
    <property type="match status" value="1"/>
</dbReference>
<evidence type="ECO:0000313" key="6">
    <source>
        <dbReference type="Proteomes" id="UP000335538"/>
    </source>
</evidence>
<dbReference type="NCBIfam" id="NF033587">
    <property type="entry name" value="transpos_IS6"/>
    <property type="match status" value="1"/>
</dbReference>
<organism evidence="5 6">
    <name type="scientific">Pandoraea sputorum</name>
    <dbReference type="NCBI Taxonomy" id="93222"/>
    <lineage>
        <taxon>Bacteria</taxon>
        <taxon>Pseudomonadati</taxon>
        <taxon>Pseudomonadota</taxon>
        <taxon>Betaproteobacteria</taxon>
        <taxon>Burkholderiales</taxon>
        <taxon>Burkholderiaceae</taxon>
        <taxon>Pandoraea</taxon>
    </lineage>
</organism>
<dbReference type="GO" id="GO:0003677">
    <property type="term" value="F:DNA binding"/>
    <property type="evidence" value="ECO:0007669"/>
    <property type="project" value="UniProtKB-KW"/>
</dbReference>
<evidence type="ECO:0000256" key="3">
    <source>
        <dbReference type="ARBA" id="ARBA00023172"/>
    </source>
</evidence>
<evidence type="ECO:0000313" key="5">
    <source>
        <dbReference type="EMBL" id="VVE85418.1"/>
    </source>
</evidence>
<keyword evidence="1" id="KW-0815">Transposition</keyword>
<dbReference type="GO" id="GO:0032196">
    <property type="term" value="P:transposition"/>
    <property type="evidence" value="ECO:0007669"/>
    <property type="project" value="UniProtKB-KW"/>
</dbReference>
<reference evidence="5 6" key="1">
    <citation type="submission" date="2019-08" db="EMBL/GenBank/DDBJ databases">
        <authorList>
            <person name="Peeters C."/>
        </authorList>
    </citation>
    <scope>NUCLEOTIDE SEQUENCE [LARGE SCALE GENOMIC DNA]</scope>
    <source>
        <strain evidence="5 6">LMG 31121</strain>
    </source>
</reference>
<dbReference type="Pfam" id="PF13610">
    <property type="entry name" value="DDE_Tnp_IS240"/>
    <property type="match status" value="1"/>
</dbReference>
<feature type="domain" description="DDE" evidence="4">
    <location>
        <begin position="117"/>
        <end position="169"/>
    </location>
</feature>
<dbReference type="PANTHER" id="PTHR35528:SF3">
    <property type="entry name" value="BLL1675 PROTEIN"/>
    <property type="match status" value="1"/>
</dbReference>
<evidence type="ECO:0000259" key="4">
    <source>
        <dbReference type="Pfam" id="PF13610"/>
    </source>
</evidence>
<evidence type="ECO:0000256" key="1">
    <source>
        <dbReference type="ARBA" id="ARBA00022578"/>
    </source>
</evidence>
<dbReference type="InterPro" id="IPR032874">
    <property type="entry name" value="DDE_dom"/>
</dbReference>
<keyword evidence="2" id="KW-0238">DNA-binding</keyword>
<dbReference type="InterPro" id="IPR047930">
    <property type="entry name" value="Transpos_IS6"/>
</dbReference>
<sequence length="173" mass="19993">MITLGMLAKIRRMYWYCGYCQVVRRGPIECGMKKSSVSPARSSEVAISFKGYRFPPDIISYAVWLYYRFSLSLPMVEEMLAARGIELTYETVRCWATKFGLAIARRIRSTCPGRGEKWHLDEVVVTIHGKKHWLWRAIDQLGAVLEVLVQSRRDTAAAKRLMRKLLKRYGARA</sequence>
<dbReference type="EMBL" id="CABPSR010000027">
    <property type="protein sequence ID" value="VVE85418.1"/>
    <property type="molecule type" value="Genomic_DNA"/>
</dbReference>
<proteinExistence type="predicted"/>
<evidence type="ECO:0000256" key="2">
    <source>
        <dbReference type="ARBA" id="ARBA00023125"/>
    </source>
</evidence>
<keyword evidence="3" id="KW-0233">DNA recombination</keyword>